<keyword evidence="1" id="KW-0175">Coiled coil</keyword>
<name>A0A316DE45_9BACT</name>
<evidence type="ECO:0000256" key="2">
    <source>
        <dbReference type="SAM" id="Phobius"/>
    </source>
</evidence>
<dbReference type="Proteomes" id="UP000245489">
    <property type="component" value="Unassembled WGS sequence"/>
</dbReference>
<dbReference type="AlphaFoldDB" id="A0A316DE45"/>
<feature type="transmembrane region" description="Helical" evidence="2">
    <location>
        <begin position="90"/>
        <end position="109"/>
    </location>
</feature>
<proteinExistence type="predicted"/>
<comment type="caution">
    <text evidence="3">The sequence shown here is derived from an EMBL/GenBank/DDBJ whole genome shotgun (WGS) entry which is preliminary data.</text>
</comment>
<accession>A0A316DE45</accession>
<dbReference type="RefSeq" id="WP_109745667.1">
    <property type="nucleotide sequence ID" value="NZ_QGGO01000059.1"/>
</dbReference>
<evidence type="ECO:0000313" key="3">
    <source>
        <dbReference type="EMBL" id="PWK15459.1"/>
    </source>
</evidence>
<organism evidence="3 4">
    <name type="scientific">Arcicella aurantiaca</name>
    <dbReference type="NCBI Taxonomy" id="591202"/>
    <lineage>
        <taxon>Bacteria</taxon>
        <taxon>Pseudomonadati</taxon>
        <taxon>Bacteroidota</taxon>
        <taxon>Cytophagia</taxon>
        <taxon>Cytophagales</taxon>
        <taxon>Flectobacillaceae</taxon>
        <taxon>Arcicella</taxon>
    </lineage>
</organism>
<feature type="coiled-coil region" evidence="1">
    <location>
        <begin position="110"/>
        <end position="137"/>
    </location>
</feature>
<reference evidence="3 4" key="1">
    <citation type="submission" date="2018-05" db="EMBL/GenBank/DDBJ databases">
        <title>Genomic Encyclopedia of Archaeal and Bacterial Type Strains, Phase II (KMG-II): from individual species to whole genera.</title>
        <authorList>
            <person name="Goeker M."/>
        </authorList>
    </citation>
    <scope>NUCLEOTIDE SEQUENCE [LARGE SCALE GENOMIC DNA]</scope>
    <source>
        <strain evidence="3 4">DSM 22214</strain>
    </source>
</reference>
<evidence type="ECO:0000313" key="4">
    <source>
        <dbReference type="Proteomes" id="UP000245489"/>
    </source>
</evidence>
<gene>
    <name evidence="3" type="ORF">LV89_04985</name>
</gene>
<keyword evidence="2" id="KW-0812">Transmembrane</keyword>
<keyword evidence="2" id="KW-0472">Membrane</keyword>
<dbReference type="EMBL" id="QGGO01000059">
    <property type="protein sequence ID" value="PWK15459.1"/>
    <property type="molecule type" value="Genomic_DNA"/>
</dbReference>
<keyword evidence="4" id="KW-1185">Reference proteome</keyword>
<keyword evidence="2" id="KW-1133">Transmembrane helix</keyword>
<protein>
    <submittedName>
        <fullName evidence="3">Uncharacterized protein</fullName>
    </submittedName>
</protein>
<evidence type="ECO:0000256" key="1">
    <source>
        <dbReference type="SAM" id="Coils"/>
    </source>
</evidence>
<sequence length="147" mass="17135">MTDPFDEITALRKNHEELKDLVKKQLATPPKLDINYPLLTSLLSKQMPDVSGVLSAVERERMEIERLVTNVPQSIPIRGDFYGFSSEKPFILYWGVMVLTIFVSAYFIFRSSDNEEIKRLQADKAMLEHEINYFTERNPKLGNKYFK</sequence>